<keyword evidence="1" id="KW-1133">Transmembrane helix</keyword>
<dbReference type="EMBL" id="BRXS01000003">
    <property type="protein sequence ID" value="GLC25867.1"/>
    <property type="molecule type" value="Genomic_DNA"/>
</dbReference>
<evidence type="ECO:0000259" key="2">
    <source>
        <dbReference type="Pfam" id="PF07584"/>
    </source>
</evidence>
<feature type="transmembrane region" description="Helical" evidence="1">
    <location>
        <begin position="6"/>
        <end position="27"/>
    </location>
</feature>
<organism evidence="3 4">
    <name type="scientific">Roseisolibacter agri</name>
    <dbReference type="NCBI Taxonomy" id="2014610"/>
    <lineage>
        <taxon>Bacteria</taxon>
        <taxon>Pseudomonadati</taxon>
        <taxon>Gemmatimonadota</taxon>
        <taxon>Gemmatimonadia</taxon>
        <taxon>Gemmatimonadales</taxon>
        <taxon>Gemmatimonadaceae</taxon>
        <taxon>Roseisolibacter</taxon>
    </lineage>
</organism>
<evidence type="ECO:0000313" key="3">
    <source>
        <dbReference type="EMBL" id="GLC25867.1"/>
    </source>
</evidence>
<comment type="caution">
    <text evidence="3">The sequence shown here is derived from an EMBL/GenBank/DDBJ whole genome shotgun (WGS) entry which is preliminary data.</text>
</comment>
<gene>
    <name evidence="3" type="ORF">rosag_23800</name>
</gene>
<evidence type="ECO:0000256" key="1">
    <source>
        <dbReference type="SAM" id="Phobius"/>
    </source>
</evidence>
<name>A0AA37Q710_9BACT</name>
<dbReference type="RefSeq" id="WP_284350325.1">
    <property type="nucleotide sequence ID" value="NZ_BRXS01000003.1"/>
</dbReference>
<feature type="domain" description="Aerotolerance regulator N-terminal" evidence="2">
    <location>
        <begin position="4"/>
        <end position="80"/>
    </location>
</feature>
<accession>A0AA37Q710</accession>
<keyword evidence="1" id="KW-0472">Membrane</keyword>
<protein>
    <recommendedName>
        <fullName evidence="2">Aerotolerance regulator N-terminal domain-containing protein</fullName>
    </recommendedName>
</protein>
<sequence length="460" mass="46505">MSVTLLAPWGLAAGVAVAAALVALHAITVGRPRPSWLPTARFAPERAPRAVRRLSRPTDLLVLALRLLAALLAGLALARPVRTPPRAAVARLIVADRSRTADASSIASAVRALARPGDVVLPFDAAPGAPLTWTPGVDSAAWSRALDSAVAAKAPDARGSLSAALIAARRAAPTLAAGADSLALVVVSPLARETVDAATLAVRAVWTGRARIVTVPSSARADSTRAAAPLRVALRDAPRDDALAAALALSGIARDDTASVRLTRVRATEADLEWARGAGHVLVEWPADGAPTGARATTADTAYGLVAGEHAVVAPFARAVAPDTAGARVIAWWADARAAALERALGAGCTRAVAVAVPQVGDVALGSAFRALLPALLASCGEARDASPLSAADVARLAGTGPLLVAAPLRAMPGGARDTLGAALLGAAAALLLLELPLRRRARRDAPDVIAEPIAAREAA</sequence>
<keyword evidence="4" id="KW-1185">Reference proteome</keyword>
<evidence type="ECO:0000313" key="4">
    <source>
        <dbReference type="Proteomes" id="UP001161325"/>
    </source>
</evidence>
<dbReference type="Proteomes" id="UP001161325">
    <property type="component" value="Unassembled WGS sequence"/>
</dbReference>
<dbReference type="InterPro" id="IPR024163">
    <property type="entry name" value="Aerotolerance_reg_N"/>
</dbReference>
<dbReference type="Pfam" id="PF07584">
    <property type="entry name" value="BatA"/>
    <property type="match status" value="1"/>
</dbReference>
<dbReference type="AlphaFoldDB" id="A0AA37Q710"/>
<keyword evidence="1" id="KW-0812">Transmembrane</keyword>
<reference evidence="3" key="1">
    <citation type="submission" date="2022-08" db="EMBL/GenBank/DDBJ databases">
        <title>Draft genome sequencing of Roseisolibacter agri AW1220.</title>
        <authorList>
            <person name="Tobiishi Y."/>
            <person name="Tonouchi A."/>
        </authorList>
    </citation>
    <scope>NUCLEOTIDE SEQUENCE</scope>
    <source>
        <strain evidence="3">AW1220</strain>
    </source>
</reference>
<proteinExistence type="predicted"/>